<dbReference type="Pfam" id="PF02653">
    <property type="entry name" value="BPD_transp_2"/>
    <property type="match status" value="1"/>
</dbReference>
<evidence type="ECO:0000256" key="1">
    <source>
        <dbReference type="ARBA" id="ARBA00004651"/>
    </source>
</evidence>
<evidence type="ECO:0000256" key="5">
    <source>
        <dbReference type="ARBA" id="ARBA00023136"/>
    </source>
</evidence>
<feature type="transmembrane region" description="Helical" evidence="6">
    <location>
        <begin position="27"/>
        <end position="47"/>
    </location>
</feature>
<evidence type="ECO:0000313" key="8">
    <source>
        <dbReference type="Proteomes" id="UP000320048"/>
    </source>
</evidence>
<keyword evidence="4 6" id="KW-1133">Transmembrane helix</keyword>
<dbReference type="EMBL" id="VBAO01000174">
    <property type="protein sequence ID" value="TMI81386.1"/>
    <property type="molecule type" value="Genomic_DNA"/>
</dbReference>
<feature type="transmembrane region" description="Helical" evidence="6">
    <location>
        <begin position="77"/>
        <end position="96"/>
    </location>
</feature>
<dbReference type="GO" id="GO:0005886">
    <property type="term" value="C:plasma membrane"/>
    <property type="evidence" value="ECO:0007669"/>
    <property type="project" value="UniProtKB-SubCell"/>
</dbReference>
<dbReference type="Proteomes" id="UP000320048">
    <property type="component" value="Unassembled WGS sequence"/>
</dbReference>
<dbReference type="AlphaFoldDB" id="A0A537JE58"/>
<keyword evidence="5 6" id="KW-0472">Membrane</keyword>
<evidence type="ECO:0000256" key="6">
    <source>
        <dbReference type="SAM" id="Phobius"/>
    </source>
</evidence>
<gene>
    <name evidence="7" type="ORF">E6H04_06830</name>
</gene>
<protein>
    <submittedName>
        <fullName evidence="7">Branched-chain amino acid ABC transporter permease</fullName>
    </submittedName>
</protein>
<organism evidence="7 8">
    <name type="scientific">Candidatus Segetimicrobium genomatis</name>
    <dbReference type="NCBI Taxonomy" id="2569760"/>
    <lineage>
        <taxon>Bacteria</taxon>
        <taxon>Bacillati</taxon>
        <taxon>Candidatus Sysuimicrobiota</taxon>
        <taxon>Candidatus Sysuimicrobiia</taxon>
        <taxon>Candidatus Sysuimicrobiales</taxon>
        <taxon>Candidatus Segetimicrobiaceae</taxon>
        <taxon>Candidatus Segetimicrobium</taxon>
    </lineage>
</organism>
<dbReference type="CDD" id="cd06581">
    <property type="entry name" value="TM_PBP1_LivM_like"/>
    <property type="match status" value="1"/>
</dbReference>
<keyword evidence="2" id="KW-1003">Cell membrane</keyword>
<feature type="transmembrane region" description="Helical" evidence="6">
    <location>
        <begin position="237"/>
        <end position="267"/>
    </location>
</feature>
<keyword evidence="3 6" id="KW-0812">Transmembrane</keyword>
<feature type="transmembrane region" description="Helical" evidence="6">
    <location>
        <begin position="207"/>
        <end position="225"/>
    </location>
</feature>
<reference evidence="7 8" key="1">
    <citation type="journal article" date="2019" name="Nat. Microbiol.">
        <title>Mediterranean grassland soil C-N compound turnover is dependent on rainfall and depth, and is mediated by genomically divergent microorganisms.</title>
        <authorList>
            <person name="Diamond S."/>
            <person name="Andeer P.F."/>
            <person name="Li Z."/>
            <person name="Crits-Christoph A."/>
            <person name="Burstein D."/>
            <person name="Anantharaman K."/>
            <person name="Lane K.R."/>
            <person name="Thomas B.C."/>
            <person name="Pan C."/>
            <person name="Northen T.R."/>
            <person name="Banfield J.F."/>
        </authorList>
    </citation>
    <scope>NUCLEOTIDE SEQUENCE [LARGE SCALE GENOMIC DNA]</scope>
    <source>
        <strain evidence="7">NP_7</strain>
    </source>
</reference>
<evidence type="ECO:0000256" key="4">
    <source>
        <dbReference type="ARBA" id="ARBA00022989"/>
    </source>
</evidence>
<dbReference type="GO" id="GO:0015658">
    <property type="term" value="F:branched-chain amino acid transmembrane transporter activity"/>
    <property type="evidence" value="ECO:0007669"/>
    <property type="project" value="InterPro"/>
</dbReference>
<dbReference type="PANTHER" id="PTHR30482">
    <property type="entry name" value="HIGH-AFFINITY BRANCHED-CHAIN AMINO ACID TRANSPORT SYSTEM PERMEASE"/>
    <property type="match status" value="1"/>
</dbReference>
<evidence type="ECO:0000256" key="3">
    <source>
        <dbReference type="ARBA" id="ARBA00022692"/>
    </source>
</evidence>
<evidence type="ECO:0000256" key="2">
    <source>
        <dbReference type="ARBA" id="ARBA00022475"/>
    </source>
</evidence>
<feature type="transmembrane region" description="Helical" evidence="6">
    <location>
        <begin position="155"/>
        <end position="174"/>
    </location>
</feature>
<dbReference type="InterPro" id="IPR043428">
    <property type="entry name" value="LivM-like"/>
</dbReference>
<feature type="transmembrane region" description="Helical" evidence="6">
    <location>
        <begin position="108"/>
        <end position="128"/>
    </location>
</feature>
<dbReference type="PANTHER" id="PTHR30482:SF18">
    <property type="entry name" value="BRANCHED AMINO ACID TRANSPORT SYSTEM PERMEASE"/>
    <property type="match status" value="1"/>
</dbReference>
<evidence type="ECO:0000313" key="7">
    <source>
        <dbReference type="EMBL" id="TMI81386.1"/>
    </source>
</evidence>
<sequence>MTRRGAGLALLACGIAGLPFLASSAYLLTVFNIIGLSTIVTLGLILLGSSGQVSLGQAAFYGLGAYGSALLSRDLGWSPWATIAIATAATAGVAYLVGVPTLRLAEHFFVLATLGFGIIVNVLMVQLVDVTGGASGLRDIPGLRIAGVSLAADRAFYYLVWGLALAALLLAQNITSHRTGRALRAILGSEVGAAALGVEVSRYKMQVFVASAAYAALAGGLYAHYIRFISPSPFSLYASLFFLIMAVVGGLTNIWGGLFGAALITILDQVIRAQVPRVFPRVGGEYQTAIYGILLVLIMIFFPSGIVRGALDLGRLLRPVGPEPAKGGSA</sequence>
<dbReference type="InterPro" id="IPR001851">
    <property type="entry name" value="ABC_transp_permease"/>
</dbReference>
<accession>A0A537JE58</accession>
<name>A0A537JE58_9BACT</name>
<feature type="transmembrane region" description="Helical" evidence="6">
    <location>
        <begin position="288"/>
        <end position="311"/>
    </location>
</feature>
<comment type="caution">
    <text evidence="7">The sequence shown here is derived from an EMBL/GenBank/DDBJ whole genome shotgun (WGS) entry which is preliminary data.</text>
</comment>
<comment type="subcellular location">
    <subcellularLocation>
        <location evidence="1">Cell membrane</location>
        <topology evidence="1">Multi-pass membrane protein</topology>
    </subcellularLocation>
</comment>
<feature type="transmembrane region" description="Helical" evidence="6">
    <location>
        <begin position="54"/>
        <end position="71"/>
    </location>
</feature>
<proteinExistence type="predicted"/>